<comment type="similarity">
    <text evidence="3">Belongs to the GlpE family.</text>
</comment>
<evidence type="ECO:0000313" key="5">
    <source>
        <dbReference type="EMBL" id="QLB40249.1"/>
    </source>
</evidence>
<evidence type="ECO:0000313" key="8">
    <source>
        <dbReference type="Proteomes" id="UP000509784"/>
    </source>
</evidence>
<reference evidence="7 8" key="1">
    <citation type="submission" date="2020-06" db="EMBL/GenBank/DDBJ databases">
        <title>Mannheimia pernigra sp. nov. isolated from bovine respiratory tract.</title>
        <authorList>
            <person name="Kuhnert P."/>
            <person name="Akarsu-Egger H."/>
        </authorList>
    </citation>
    <scope>NUCLEOTIDE SEQUENCE [LARGE SCALE GENOMIC DNA]</scope>
    <source>
        <strain evidence="6 8">17CN0883</strain>
        <strain evidence="5 7">BNO311</strain>
    </source>
</reference>
<dbReference type="SUPFAM" id="SSF52821">
    <property type="entry name" value="Rhodanese/Cell cycle control phosphatase"/>
    <property type="match status" value="1"/>
</dbReference>
<keyword evidence="1 3" id="KW-0963">Cytoplasm</keyword>
<dbReference type="NCBIfam" id="NF001195">
    <property type="entry name" value="PRK00162.1"/>
    <property type="match status" value="1"/>
</dbReference>
<dbReference type="SMART" id="SM00450">
    <property type="entry name" value="RHOD"/>
    <property type="match status" value="1"/>
</dbReference>
<evidence type="ECO:0000256" key="1">
    <source>
        <dbReference type="ARBA" id="ARBA00022490"/>
    </source>
</evidence>
<comment type="catalytic activity">
    <reaction evidence="3">
        <text>thiosulfate + [thioredoxin]-dithiol = [thioredoxin]-disulfide + hydrogen sulfide + sulfite + 2 H(+)</text>
        <dbReference type="Rhea" id="RHEA:83859"/>
        <dbReference type="Rhea" id="RHEA-COMP:10698"/>
        <dbReference type="Rhea" id="RHEA-COMP:10700"/>
        <dbReference type="ChEBI" id="CHEBI:15378"/>
        <dbReference type="ChEBI" id="CHEBI:17359"/>
        <dbReference type="ChEBI" id="CHEBI:29919"/>
        <dbReference type="ChEBI" id="CHEBI:29950"/>
        <dbReference type="ChEBI" id="CHEBI:33542"/>
        <dbReference type="ChEBI" id="CHEBI:50058"/>
    </reaction>
</comment>
<keyword evidence="7" id="KW-1185">Reference proteome</keyword>
<accession>A0A7D5HSS7</accession>
<dbReference type="Pfam" id="PF00581">
    <property type="entry name" value="Rhodanese"/>
    <property type="match status" value="1"/>
</dbReference>
<evidence type="ECO:0000313" key="6">
    <source>
        <dbReference type="EMBL" id="QLB42248.1"/>
    </source>
</evidence>
<dbReference type="KEGG" id="mpeg:HV560_05205"/>
<dbReference type="GO" id="GO:0005737">
    <property type="term" value="C:cytoplasm"/>
    <property type="evidence" value="ECO:0007669"/>
    <property type="project" value="UniProtKB-SubCell"/>
</dbReference>
<dbReference type="EC" id="2.8.1.1" evidence="3"/>
<sequence length="109" mass="12516">MPEVTFKEITPQQAWELMETEGAVLADVRDARRYVYSHPQDAFHLTNQSYGKFLDEVDYDEPVLVICYHGVSSQSTAQFLIEQGFENVYSVKGGFEAWERNGLPIETSY</sequence>
<dbReference type="GO" id="GO:0004792">
    <property type="term" value="F:thiosulfate-cyanide sulfurtransferase activity"/>
    <property type="evidence" value="ECO:0007669"/>
    <property type="project" value="UniProtKB-UniRule"/>
</dbReference>
<dbReference type="Proteomes" id="UP000509660">
    <property type="component" value="Chromosome"/>
</dbReference>
<keyword evidence="2 3" id="KW-0808">Transferase</keyword>
<dbReference type="Proteomes" id="UP000509784">
    <property type="component" value="Chromosome"/>
</dbReference>
<feature type="active site" description="Cysteine persulfide intermediate" evidence="3">
    <location>
        <position position="67"/>
    </location>
</feature>
<evidence type="ECO:0000259" key="4">
    <source>
        <dbReference type="PROSITE" id="PS50206"/>
    </source>
</evidence>
<evidence type="ECO:0000256" key="2">
    <source>
        <dbReference type="ARBA" id="ARBA00022679"/>
    </source>
</evidence>
<dbReference type="PROSITE" id="PS50206">
    <property type="entry name" value="RHODANESE_3"/>
    <property type="match status" value="1"/>
</dbReference>
<accession>A0A857ENT0</accession>
<dbReference type="InterPro" id="IPR036873">
    <property type="entry name" value="Rhodanese-like_dom_sf"/>
</dbReference>
<proteinExistence type="inferred from homology"/>
<name>A0A857ENT0_9PAST</name>
<dbReference type="HAMAP" id="MF_01009">
    <property type="entry name" value="Thiosulf_sulfurtr"/>
    <property type="match status" value="1"/>
</dbReference>
<dbReference type="PANTHER" id="PTHR43031:SF6">
    <property type="entry name" value="THIOSULFATE SULFURTRANSFERASE GLPE"/>
    <property type="match status" value="1"/>
</dbReference>
<comment type="subcellular location">
    <subcellularLocation>
        <location evidence="3">Cytoplasm</location>
    </subcellularLocation>
</comment>
<comment type="function">
    <text evidence="3">Transferase that catalyzes the transfer of sulfur from thiosulfate to thiophilic acceptors such as cyanide or dithiols. May function in a CysM-independent thiosulfate assimilation pathway by catalyzing the conversion of thiosulfate to sulfite, which can then be used for L-cysteine biosynthesis.</text>
</comment>
<evidence type="ECO:0000313" key="7">
    <source>
        <dbReference type="Proteomes" id="UP000509660"/>
    </source>
</evidence>
<dbReference type="Gene3D" id="3.40.250.10">
    <property type="entry name" value="Rhodanese-like domain"/>
    <property type="match status" value="1"/>
</dbReference>
<dbReference type="EMBL" id="CP055306">
    <property type="protein sequence ID" value="QLB40249.1"/>
    <property type="molecule type" value="Genomic_DNA"/>
</dbReference>
<dbReference type="AlphaFoldDB" id="A0A857ENT0"/>
<gene>
    <name evidence="3 5" type="primary">glpE</name>
    <name evidence="5" type="ORF">HV559_04885</name>
    <name evidence="6" type="ORF">HV560_05205</name>
</gene>
<dbReference type="RefSeq" id="WP_159629242.1">
    <property type="nucleotide sequence ID" value="NZ_CP046531.1"/>
</dbReference>
<comment type="catalytic activity">
    <reaction evidence="3">
        <text>thiosulfate + hydrogen cyanide = thiocyanate + sulfite + 2 H(+)</text>
        <dbReference type="Rhea" id="RHEA:16881"/>
        <dbReference type="ChEBI" id="CHEBI:15378"/>
        <dbReference type="ChEBI" id="CHEBI:17359"/>
        <dbReference type="ChEBI" id="CHEBI:18022"/>
        <dbReference type="ChEBI" id="CHEBI:18407"/>
        <dbReference type="ChEBI" id="CHEBI:33542"/>
        <dbReference type="EC" id="2.8.1.1"/>
    </reaction>
</comment>
<dbReference type="InterPro" id="IPR023695">
    <property type="entry name" value="Thiosulf_sulfurTrfase"/>
</dbReference>
<dbReference type="EMBL" id="CP055305">
    <property type="protein sequence ID" value="QLB42248.1"/>
    <property type="molecule type" value="Genomic_DNA"/>
</dbReference>
<dbReference type="CDD" id="cd01444">
    <property type="entry name" value="GlpE_ST"/>
    <property type="match status" value="1"/>
</dbReference>
<protein>
    <recommendedName>
        <fullName evidence="3">Thiosulfate sulfurtransferase GlpE</fullName>
        <ecNumber evidence="3">2.8.1.1</ecNumber>
    </recommendedName>
</protein>
<dbReference type="PANTHER" id="PTHR43031">
    <property type="entry name" value="FAD-DEPENDENT OXIDOREDUCTASE"/>
    <property type="match status" value="1"/>
</dbReference>
<feature type="domain" description="Rhodanese" evidence="4">
    <location>
        <begin position="19"/>
        <end position="107"/>
    </location>
</feature>
<organism evidence="5 7">
    <name type="scientific">Mannheimia pernigra</name>
    <dbReference type="NCBI Taxonomy" id="111844"/>
    <lineage>
        <taxon>Bacteria</taxon>
        <taxon>Pseudomonadati</taxon>
        <taxon>Pseudomonadota</taxon>
        <taxon>Gammaproteobacteria</taxon>
        <taxon>Pasteurellales</taxon>
        <taxon>Pasteurellaceae</taxon>
        <taxon>Mannheimia</taxon>
    </lineage>
</organism>
<dbReference type="InterPro" id="IPR050229">
    <property type="entry name" value="GlpE_sulfurtransferase"/>
</dbReference>
<dbReference type="InterPro" id="IPR001763">
    <property type="entry name" value="Rhodanese-like_dom"/>
</dbReference>
<evidence type="ECO:0000256" key="3">
    <source>
        <dbReference type="HAMAP-Rule" id="MF_01009"/>
    </source>
</evidence>